<organism evidence="2 3">
    <name type="scientific">Candidatus Zambryskibacteria bacterium RIFCSPHIGHO2_02_FULL_43_14</name>
    <dbReference type="NCBI Taxonomy" id="1802748"/>
    <lineage>
        <taxon>Bacteria</taxon>
        <taxon>Candidatus Zambryskiibacteriota</taxon>
    </lineage>
</organism>
<feature type="transmembrane region" description="Helical" evidence="1">
    <location>
        <begin position="20"/>
        <end position="38"/>
    </location>
</feature>
<keyword evidence="1" id="KW-0812">Transmembrane</keyword>
<evidence type="ECO:0000313" key="3">
    <source>
        <dbReference type="Proteomes" id="UP000178175"/>
    </source>
</evidence>
<evidence type="ECO:0000313" key="2">
    <source>
        <dbReference type="EMBL" id="OHA95947.1"/>
    </source>
</evidence>
<accession>A0A1G2TF83</accession>
<keyword evidence="1" id="KW-0472">Membrane</keyword>
<evidence type="ECO:0000256" key="1">
    <source>
        <dbReference type="SAM" id="Phobius"/>
    </source>
</evidence>
<dbReference type="Proteomes" id="UP000178175">
    <property type="component" value="Unassembled WGS sequence"/>
</dbReference>
<sequence length="114" mass="12830">MRQYLSTLHKQPPHHKKRFALLASSTITLFIFGVWSLVTFGTGGTMIAENEKIPTDSVMVKNEVSPFQSLRMALATSFEALKDSVDELKAGFKAVDLETEYKDMREKALDVYGQ</sequence>
<name>A0A1G2TF83_9BACT</name>
<dbReference type="EMBL" id="MHVR01000014">
    <property type="protein sequence ID" value="OHA95947.1"/>
    <property type="molecule type" value="Genomic_DNA"/>
</dbReference>
<gene>
    <name evidence="2" type="ORF">A3C70_02990</name>
</gene>
<reference evidence="2 3" key="1">
    <citation type="journal article" date="2016" name="Nat. Commun.">
        <title>Thousands of microbial genomes shed light on interconnected biogeochemical processes in an aquifer system.</title>
        <authorList>
            <person name="Anantharaman K."/>
            <person name="Brown C.T."/>
            <person name="Hug L.A."/>
            <person name="Sharon I."/>
            <person name="Castelle C.J."/>
            <person name="Probst A.J."/>
            <person name="Thomas B.C."/>
            <person name="Singh A."/>
            <person name="Wilkins M.J."/>
            <person name="Karaoz U."/>
            <person name="Brodie E.L."/>
            <person name="Williams K.H."/>
            <person name="Hubbard S.S."/>
            <person name="Banfield J.F."/>
        </authorList>
    </citation>
    <scope>NUCLEOTIDE SEQUENCE [LARGE SCALE GENOMIC DNA]</scope>
</reference>
<comment type="caution">
    <text evidence="2">The sequence shown here is derived from an EMBL/GenBank/DDBJ whole genome shotgun (WGS) entry which is preliminary data.</text>
</comment>
<keyword evidence="1" id="KW-1133">Transmembrane helix</keyword>
<dbReference type="AlphaFoldDB" id="A0A1G2TF83"/>
<protein>
    <submittedName>
        <fullName evidence="2">Uncharacterized protein</fullName>
    </submittedName>
</protein>
<proteinExistence type="predicted"/>